<dbReference type="EMBL" id="MGAF01000017">
    <property type="protein sequence ID" value="OGK41571.1"/>
    <property type="molecule type" value="Genomic_DNA"/>
</dbReference>
<comment type="caution">
    <text evidence="1">The sequence shown here is derived from an EMBL/GenBank/DDBJ whole genome shotgun (WGS) entry which is preliminary data.</text>
</comment>
<evidence type="ECO:0000313" key="2">
    <source>
        <dbReference type="Proteomes" id="UP000179270"/>
    </source>
</evidence>
<dbReference type="Proteomes" id="UP000179270">
    <property type="component" value="Unassembled WGS sequence"/>
</dbReference>
<dbReference type="InterPro" id="IPR036286">
    <property type="entry name" value="LexA/Signal_pep-like_sf"/>
</dbReference>
<proteinExistence type="predicted"/>
<evidence type="ECO:0000313" key="1">
    <source>
        <dbReference type="EMBL" id="OGK41571.1"/>
    </source>
</evidence>
<sequence>MFRVPFCRFVVRDRSMEPFLREGDHVLTLNWGGVKASDVIVFRHFPSHSGAKTRKTGRSDRISLVRGILSWSLPLQDDKKAYFVKRVRKISGRHIFVEGDNKKMSAKVGSIKVGQIVGKVILKY</sequence>
<dbReference type="GO" id="GO:0004252">
    <property type="term" value="F:serine-type endopeptidase activity"/>
    <property type="evidence" value="ECO:0007669"/>
    <property type="project" value="InterPro"/>
</dbReference>
<dbReference type="SUPFAM" id="SSF51306">
    <property type="entry name" value="LexA/Signal peptidase"/>
    <property type="match status" value="1"/>
</dbReference>
<organism evidence="1 2">
    <name type="scientific">Candidatus Roizmanbacteria bacterium RIFCSPLOWO2_01_FULL_35_13</name>
    <dbReference type="NCBI Taxonomy" id="1802055"/>
    <lineage>
        <taxon>Bacteria</taxon>
        <taxon>Candidatus Roizmaniibacteriota</taxon>
    </lineage>
</organism>
<accession>A0A1F7IDY9</accession>
<dbReference type="STRING" id="1802055.A3A74_08110"/>
<dbReference type="Gene3D" id="2.10.109.10">
    <property type="entry name" value="Umud Fragment, subunit A"/>
    <property type="match status" value="1"/>
</dbReference>
<name>A0A1F7IDY9_9BACT</name>
<dbReference type="InterPro" id="IPR019533">
    <property type="entry name" value="Peptidase_S26"/>
</dbReference>
<dbReference type="CDD" id="cd06530">
    <property type="entry name" value="S26_SPase_I"/>
    <property type="match status" value="1"/>
</dbReference>
<reference evidence="1 2" key="1">
    <citation type="journal article" date="2016" name="Nat. Commun.">
        <title>Thousands of microbial genomes shed light on interconnected biogeochemical processes in an aquifer system.</title>
        <authorList>
            <person name="Anantharaman K."/>
            <person name="Brown C.T."/>
            <person name="Hug L.A."/>
            <person name="Sharon I."/>
            <person name="Castelle C.J."/>
            <person name="Probst A.J."/>
            <person name="Thomas B.C."/>
            <person name="Singh A."/>
            <person name="Wilkins M.J."/>
            <person name="Karaoz U."/>
            <person name="Brodie E.L."/>
            <person name="Williams K.H."/>
            <person name="Hubbard S.S."/>
            <person name="Banfield J.F."/>
        </authorList>
    </citation>
    <scope>NUCLEOTIDE SEQUENCE [LARGE SCALE GENOMIC DNA]</scope>
</reference>
<dbReference type="AlphaFoldDB" id="A0A1F7IDY9"/>
<protein>
    <recommendedName>
        <fullName evidence="3">Signal peptidase I</fullName>
    </recommendedName>
</protein>
<dbReference type="GO" id="GO:0006465">
    <property type="term" value="P:signal peptide processing"/>
    <property type="evidence" value="ECO:0007669"/>
    <property type="project" value="InterPro"/>
</dbReference>
<evidence type="ECO:0008006" key="3">
    <source>
        <dbReference type="Google" id="ProtNLM"/>
    </source>
</evidence>
<gene>
    <name evidence="1" type="ORF">A3A74_08110</name>
</gene>